<feature type="chain" id="PRO_5003587566" description="Rho-GAP domain-containing protein" evidence="2">
    <location>
        <begin position="21"/>
        <end position="258"/>
    </location>
</feature>
<feature type="compositionally biased region" description="Acidic residues" evidence="1">
    <location>
        <begin position="184"/>
        <end position="195"/>
    </location>
</feature>
<dbReference type="VEuPathDB" id="FungiDB:KRP22_4554"/>
<evidence type="ECO:0000313" key="3">
    <source>
        <dbReference type="EnsemblProtists" id="Phyra78562"/>
    </source>
</evidence>
<evidence type="ECO:0000256" key="1">
    <source>
        <dbReference type="SAM" id="MobiDB-lite"/>
    </source>
</evidence>
<organism evidence="3 4">
    <name type="scientific">Phytophthora ramorum</name>
    <name type="common">Sudden oak death agent</name>
    <dbReference type="NCBI Taxonomy" id="164328"/>
    <lineage>
        <taxon>Eukaryota</taxon>
        <taxon>Sar</taxon>
        <taxon>Stramenopiles</taxon>
        <taxon>Oomycota</taxon>
        <taxon>Peronosporomycetes</taxon>
        <taxon>Peronosporales</taxon>
        <taxon>Peronosporaceae</taxon>
        <taxon>Phytophthora</taxon>
    </lineage>
</organism>
<feature type="region of interest" description="Disordered" evidence="1">
    <location>
        <begin position="171"/>
        <end position="195"/>
    </location>
</feature>
<keyword evidence="4" id="KW-1185">Reference proteome</keyword>
<dbReference type="InParanoid" id="H3GPD9"/>
<sequence length="258" mass="29067">MSSLLMLLLFCDFLENRLQTSSLALLRRIFSDFFAGNERTLLDFVRLGASIVTVMPMERTSASHRQEAARLLNQQVQLMVNYNEQNLQLSVFHYLSVRVATKNISWLRSMFLEFCGGNDSLLRQFVRRGNEVISVIPVDNQALPRQPMSLEMNPPVFPSMPTPHLMRPQALQEEQNQQYQCSEPGEDESESDDDNEINNVNELVSREASEVGCSAKTILDGTCTRSLGAQVLGTTERNACWKSPRSQENSTGKGTQSV</sequence>
<feature type="compositionally biased region" description="Polar residues" evidence="1">
    <location>
        <begin position="244"/>
        <end position="258"/>
    </location>
</feature>
<feature type="compositionally biased region" description="Low complexity" evidence="1">
    <location>
        <begin position="171"/>
        <end position="183"/>
    </location>
</feature>
<proteinExistence type="predicted"/>
<feature type="signal peptide" evidence="2">
    <location>
        <begin position="1"/>
        <end position="20"/>
    </location>
</feature>
<reference evidence="4" key="1">
    <citation type="journal article" date="2006" name="Science">
        <title>Phytophthora genome sequences uncover evolutionary origins and mechanisms of pathogenesis.</title>
        <authorList>
            <person name="Tyler B.M."/>
            <person name="Tripathy S."/>
            <person name="Zhang X."/>
            <person name="Dehal P."/>
            <person name="Jiang R.H."/>
            <person name="Aerts A."/>
            <person name="Arredondo F.D."/>
            <person name="Baxter L."/>
            <person name="Bensasson D."/>
            <person name="Beynon J.L."/>
            <person name="Chapman J."/>
            <person name="Damasceno C.M."/>
            <person name="Dorrance A.E."/>
            <person name="Dou D."/>
            <person name="Dickerman A.W."/>
            <person name="Dubchak I.L."/>
            <person name="Garbelotto M."/>
            <person name="Gijzen M."/>
            <person name="Gordon S.G."/>
            <person name="Govers F."/>
            <person name="Grunwald N.J."/>
            <person name="Huang W."/>
            <person name="Ivors K.L."/>
            <person name="Jones R.W."/>
            <person name="Kamoun S."/>
            <person name="Krampis K."/>
            <person name="Lamour K.H."/>
            <person name="Lee M.K."/>
            <person name="McDonald W.H."/>
            <person name="Medina M."/>
            <person name="Meijer H.J."/>
            <person name="Nordberg E.K."/>
            <person name="Maclean D.J."/>
            <person name="Ospina-Giraldo M.D."/>
            <person name="Morris P.F."/>
            <person name="Phuntumart V."/>
            <person name="Putnam N.H."/>
            <person name="Rash S."/>
            <person name="Rose J.K."/>
            <person name="Sakihama Y."/>
            <person name="Salamov A.A."/>
            <person name="Savidor A."/>
            <person name="Scheuring C.F."/>
            <person name="Smith B.M."/>
            <person name="Sobral B.W."/>
            <person name="Terry A."/>
            <person name="Torto-Alalibo T.A."/>
            <person name="Win J."/>
            <person name="Xu Z."/>
            <person name="Zhang H."/>
            <person name="Grigoriev I.V."/>
            <person name="Rokhsar D.S."/>
            <person name="Boore J.L."/>
        </authorList>
    </citation>
    <scope>NUCLEOTIDE SEQUENCE [LARGE SCALE GENOMIC DNA]</scope>
    <source>
        <strain evidence="4">Pr102</strain>
    </source>
</reference>
<reference evidence="3" key="2">
    <citation type="submission" date="2015-06" db="UniProtKB">
        <authorList>
            <consortium name="EnsemblProtists"/>
        </authorList>
    </citation>
    <scope>IDENTIFICATION</scope>
    <source>
        <strain evidence="3">Pr102</strain>
    </source>
</reference>
<accession>H3GPD9</accession>
<dbReference type="AlphaFoldDB" id="H3GPD9"/>
<dbReference type="EnsemblProtists" id="Phyra78562">
    <property type="protein sequence ID" value="Phyra78562"/>
    <property type="gene ID" value="Phyra78562"/>
</dbReference>
<dbReference type="VEuPathDB" id="FungiDB:KRP23_13842"/>
<keyword evidence="2" id="KW-0732">Signal</keyword>
<name>H3GPD9_PHYRM</name>
<evidence type="ECO:0000256" key="2">
    <source>
        <dbReference type="SAM" id="SignalP"/>
    </source>
</evidence>
<feature type="region of interest" description="Disordered" evidence="1">
    <location>
        <begin position="234"/>
        <end position="258"/>
    </location>
</feature>
<evidence type="ECO:0000313" key="4">
    <source>
        <dbReference type="Proteomes" id="UP000005238"/>
    </source>
</evidence>
<evidence type="ECO:0008006" key="5">
    <source>
        <dbReference type="Google" id="ProtNLM"/>
    </source>
</evidence>
<dbReference type="Proteomes" id="UP000005238">
    <property type="component" value="Unassembled WGS sequence"/>
</dbReference>
<dbReference type="HOGENOM" id="CLU_1079556_0_0_1"/>
<dbReference type="EMBL" id="DS566029">
    <property type="status" value="NOT_ANNOTATED_CDS"/>
    <property type="molecule type" value="Genomic_DNA"/>
</dbReference>
<protein>
    <recommendedName>
        <fullName evidence="5">Rho-GAP domain-containing protein</fullName>
    </recommendedName>
</protein>